<evidence type="ECO:0000256" key="1">
    <source>
        <dbReference type="SAM" id="MobiDB-lite"/>
    </source>
</evidence>
<feature type="compositionally biased region" description="Basic residues" evidence="1">
    <location>
        <begin position="58"/>
        <end position="71"/>
    </location>
</feature>
<reference evidence="2" key="1">
    <citation type="journal article" date="2014" name="BMC Genomics">
        <title>Genome based analysis of type-I polyketide synthase and nonribosomal peptide synthetase gene clusters in seven strains of five representative Nocardia species.</title>
        <authorList>
            <person name="Komaki H."/>
            <person name="Ichikawa N."/>
            <person name="Hosoyama A."/>
            <person name="Takahashi-Nakaguchi A."/>
            <person name="Matsuzawa T."/>
            <person name="Suzuki K."/>
            <person name="Fujita N."/>
            <person name="Gonoi T."/>
        </authorList>
    </citation>
    <scope>NUCLEOTIDE SEQUENCE</scope>
    <source>
        <strain evidence="2">IFM 10847</strain>
    </source>
</reference>
<dbReference type="GO" id="GO:0016740">
    <property type="term" value="F:transferase activity"/>
    <property type="evidence" value="ECO:0007669"/>
    <property type="project" value="UniProtKB-KW"/>
</dbReference>
<feature type="region of interest" description="Disordered" evidence="1">
    <location>
        <begin position="103"/>
        <end position="125"/>
    </location>
</feature>
<dbReference type="InterPro" id="IPR053710">
    <property type="entry name" value="Arylamine_NAT_domain_sf"/>
</dbReference>
<feature type="region of interest" description="Disordered" evidence="1">
    <location>
        <begin position="1"/>
        <end position="86"/>
    </location>
</feature>
<dbReference type="AlphaFoldDB" id="A0A060Q3J9"/>
<dbReference type="InterPro" id="IPR038765">
    <property type="entry name" value="Papain-like_cys_pep_sf"/>
</dbReference>
<feature type="compositionally biased region" description="Low complexity" evidence="1">
    <location>
        <begin position="72"/>
        <end position="86"/>
    </location>
</feature>
<organism evidence="2">
    <name type="scientific">Nocardia brasiliensis</name>
    <dbReference type="NCBI Taxonomy" id="37326"/>
    <lineage>
        <taxon>Bacteria</taxon>
        <taxon>Bacillati</taxon>
        <taxon>Actinomycetota</taxon>
        <taxon>Actinomycetes</taxon>
        <taxon>Mycobacteriales</taxon>
        <taxon>Nocardiaceae</taxon>
        <taxon>Nocardia</taxon>
    </lineage>
</organism>
<name>A0A060Q3J9_NOCBR</name>
<proteinExistence type="predicted"/>
<dbReference type="EMBL" id="AB701605">
    <property type="protein sequence ID" value="BAO99190.1"/>
    <property type="molecule type" value="Genomic_DNA"/>
</dbReference>
<dbReference type="Gene3D" id="3.30.2140.20">
    <property type="match status" value="1"/>
</dbReference>
<protein>
    <submittedName>
        <fullName evidence="2">Putative arylamine acetyltransferase</fullName>
    </submittedName>
</protein>
<sequence length="318" mass="34978">MAHRIVPLHERVTGGGACPQPLTTHEWAPTCAGSDSTGSPSVRSRRSPSCTPPTRPGCRSKRFGTHRRSRSTMRSTASPSRAWAASATTSTARSAGCWTGSATTHGCVRRPPRAGSPPGAQPPTGTHVVLTVDNLPTADHPAGRWLLDVGAGEGFSRPIPLIAGDYARGEFRYRLRPSDLDPGWWRFDYDRHESCRGVDFALTEVAYAELAEIYTRMAETDMAIFFRYGWVKRHDESGFDELIGTQLSKVTAAGRAVRTIGDQDDYFDTLATVFQLTVPAARDERETLWQRVVTEWSAQRFRDDWAPARAGADADATR</sequence>
<keyword evidence="2" id="KW-0808">Transferase</keyword>
<evidence type="ECO:0000313" key="2">
    <source>
        <dbReference type="EMBL" id="BAO99190.1"/>
    </source>
</evidence>
<accession>A0A060Q3J9</accession>
<dbReference type="SUPFAM" id="SSF54001">
    <property type="entry name" value="Cysteine proteinases"/>
    <property type="match status" value="1"/>
</dbReference>